<dbReference type="EMBL" id="BAABGT010000115">
    <property type="protein sequence ID" value="GAA4558814.1"/>
    <property type="molecule type" value="Genomic_DNA"/>
</dbReference>
<dbReference type="Pfam" id="PF12680">
    <property type="entry name" value="SnoaL_2"/>
    <property type="match status" value="1"/>
</dbReference>
<dbReference type="InterPro" id="IPR037401">
    <property type="entry name" value="SnoaL-like"/>
</dbReference>
<dbReference type="CDD" id="cd00531">
    <property type="entry name" value="NTF2_like"/>
    <property type="match status" value="1"/>
</dbReference>
<accession>A0ABP8S2V8</accession>
<dbReference type="InterPro" id="IPR032710">
    <property type="entry name" value="NTF2-like_dom_sf"/>
</dbReference>
<evidence type="ECO:0000259" key="1">
    <source>
        <dbReference type="Pfam" id="PF12680"/>
    </source>
</evidence>
<comment type="caution">
    <text evidence="2">The sequence shown here is derived from an EMBL/GenBank/DDBJ whole genome shotgun (WGS) entry which is preliminary data.</text>
</comment>
<dbReference type="Proteomes" id="UP001501598">
    <property type="component" value="Unassembled WGS sequence"/>
</dbReference>
<keyword evidence="3" id="KW-1185">Reference proteome</keyword>
<name>A0ABP8S2V8_9PSEU</name>
<sequence>MTQATLDIDGATRAYYAEIDANDPEVFRRRLTPDAVFAFNDLDPVNGPDAITDFVAAWKSNFRSVTHELSSLTVDDAESRVGVEIVVSYVFPDGNEVKVKGCSFVQFEGESISGWRVYVDTSQLA</sequence>
<dbReference type="Gene3D" id="3.10.450.50">
    <property type="match status" value="1"/>
</dbReference>
<reference evidence="3" key="1">
    <citation type="journal article" date="2019" name="Int. J. Syst. Evol. Microbiol.">
        <title>The Global Catalogue of Microorganisms (GCM) 10K type strain sequencing project: providing services to taxonomists for standard genome sequencing and annotation.</title>
        <authorList>
            <consortium name="The Broad Institute Genomics Platform"/>
            <consortium name="The Broad Institute Genome Sequencing Center for Infectious Disease"/>
            <person name="Wu L."/>
            <person name="Ma J."/>
        </authorList>
    </citation>
    <scope>NUCLEOTIDE SEQUENCE [LARGE SCALE GENOMIC DNA]</scope>
    <source>
        <strain evidence="3">JCM 17906</strain>
    </source>
</reference>
<dbReference type="SUPFAM" id="SSF54427">
    <property type="entry name" value="NTF2-like"/>
    <property type="match status" value="1"/>
</dbReference>
<evidence type="ECO:0000313" key="3">
    <source>
        <dbReference type="Proteomes" id="UP001501598"/>
    </source>
</evidence>
<gene>
    <name evidence="2" type="ORF">GCM10023175_65670</name>
</gene>
<protein>
    <recommendedName>
        <fullName evidence="1">SnoaL-like domain-containing protein</fullName>
    </recommendedName>
</protein>
<evidence type="ECO:0000313" key="2">
    <source>
        <dbReference type="EMBL" id="GAA4558814.1"/>
    </source>
</evidence>
<feature type="domain" description="SnoaL-like" evidence="1">
    <location>
        <begin position="13"/>
        <end position="113"/>
    </location>
</feature>
<organism evidence="2 3">
    <name type="scientific">Pseudonocardia xishanensis</name>
    <dbReference type="NCBI Taxonomy" id="630995"/>
    <lineage>
        <taxon>Bacteria</taxon>
        <taxon>Bacillati</taxon>
        <taxon>Actinomycetota</taxon>
        <taxon>Actinomycetes</taxon>
        <taxon>Pseudonocardiales</taxon>
        <taxon>Pseudonocardiaceae</taxon>
        <taxon>Pseudonocardia</taxon>
    </lineage>
</organism>
<proteinExistence type="predicted"/>